<dbReference type="STRING" id="1514971.AUR64_16280"/>
<keyword evidence="3" id="KW-1185">Reference proteome</keyword>
<evidence type="ECO:0000313" key="2">
    <source>
        <dbReference type="EMBL" id="KTG09572.1"/>
    </source>
</evidence>
<evidence type="ECO:0000256" key="1">
    <source>
        <dbReference type="SAM" id="Phobius"/>
    </source>
</evidence>
<dbReference type="OrthoDB" id="306371at2157"/>
<accession>A0A0W1R985</accession>
<dbReference type="EMBL" id="LOPU01000029">
    <property type="protein sequence ID" value="KTG09572.1"/>
    <property type="molecule type" value="Genomic_DNA"/>
</dbReference>
<comment type="caution">
    <text evidence="2">The sequence shown here is derived from an EMBL/GenBank/DDBJ whole genome shotgun (WGS) entry which is preliminary data.</text>
</comment>
<dbReference type="GO" id="GO:0004062">
    <property type="term" value="F:aryl sulfotransferase activity"/>
    <property type="evidence" value="ECO:0007669"/>
    <property type="project" value="InterPro"/>
</dbReference>
<feature type="transmembrane region" description="Helical" evidence="1">
    <location>
        <begin position="421"/>
        <end position="439"/>
    </location>
</feature>
<organism evidence="2 3">
    <name type="scientific">Haloprofundus marisrubri</name>
    <dbReference type="NCBI Taxonomy" id="1514971"/>
    <lineage>
        <taxon>Archaea</taxon>
        <taxon>Methanobacteriati</taxon>
        <taxon>Methanobacteriota</taxon>
        <taxon>Stenosarchaea group</taxon>
        <taxon>Halobacteria</taxon>
        <taxon>Halobacteriales</taxon>
        <taxon>Haloferacaceae</taxon>
        <taxon>Haloprofundus</taxon>
    </lineage>
</organism>
<dbReference type="AlphaFoldDB" id="A0A0W1R985"/>
<sequence length="459" mass="50972">MASRTVSRLVLAAVVVLSALTLVVGQQTAGATSGDASAVFLDGASTDVPPANGTTVIATDSSAVLADEGDTPRTKSELVAFNPDGSTLYYNDTYNRYWDVDPSPEGEYTVLYTASMHLSGEECSATTVCTRNVVERVNLSTGESERLYSRITPHKHSTRWHDVDRVNETRYAVADIYRDRVFVFDSETGLTTWEWDAQQAFSLDSGGEYPRDWTHINDVEVLDDGRLMVSARNQDRVVFLDRKTGLQANWTLGEEDDYETLYEQHNPDYIPESHGGPAVLVGDSENNRVVEYQREGDEWNQTWVWQDSRMQWPRDADRLPNGHTLISDSNGNRVFEINRAGEVVWQIDVAFPYEAERLETGDESEGGESAASLGLPSQTVDDAAAGEETILTRVWLVVRGVVPGSLLNGIVYLVPGWMGPLEAVALLAFVAVGTGWAVLELRWSPYRLDLRTPARLRRK</sequence>
<evidence type="ECO:0000313" key="3">
    <source>
        <dbReference type="Proteomes" id="UP000054387"/>
    </source>
</evidence>
<keyword evidence="1" id="KW-1133">Transmembrane helix</keyword>
<dbReference type="SUPFAM" id="SSF101898">
    <property type="entry name" value="NHL repeat"/>
    <property type="match status" value="1"/>
</dbReference>
<protein>
    <submittedName>
        <fullName evidence="2">Arylsulfotransferase (Asst)</fullName>
    </submittedName>
</protein>
<dbReference type="PANTHER" id="PTHR35340">
    <property type="entry name" value="PQQ ENZYME REPEAT PROTEIN-RELATED"/>
    <property type="match status" value="1"/>
</dbReference>
<dbReference type="Gene3D" id="2.120.10.30">
    <property type="entry name" value="TolB, C-terminal domain"/>
    <property type="match status" value="1"/>
</dbReference>
<dbReference type="InterPro" id="IPR010262">
    <property type="entry name" value="Arylsulfotransferase_bact"/>
</dbReference>
<dbReference type="Pfam" id="PF05935">
    <property type="entry name" value="Arylsulfotrans"/>
    <property type="match status" value="1"/>
</dbReference>
<keyword evidence="1" id="KW-0812">Transmembrane</keyword>
<dbReference type="RefSeq" id="WP_058582723.1">
    <property type="nucleotide sequence ID" value="NZ_LOPU01000029.1"/>
</dbReference>
<proteinExistence type="predicted"/>
<dbReference type="InterPro" id="IPR011042">
    <property type="entry name" value="6-blade_b-propeller_TolB-like"/>
</dbReference>
<keyword evidence="2" id="KW-0808">Transferase</keyword>
<keyword evidence="1" id="KW-0472">Membrane</keyword>
<gene>
    <name evidence="2" type="ORF">AUR64_16280</name>
</gene>
<reference evidence="2 3" key="1">
    <citation type="submission" date="2015-12" db="EMBL/GenBank/DDBJ databases">
        <title>Haloprofundus marisrubri gen. nov., sp. nov., an extremely halophilic archaeon isolated from the Discovery deep brine-seawater interface in the Red Sea.</title>
        <authorList>
            <person name="Zhang G."/>
            <person name="Stingl U."/>
            <person name="Rashid M."/>
        </authorList>
    </citation>
    <scope>NUCLEOTIDE SEQUENCE [LARGE SCALE GENOMIC DNA]</scope>
    <source>
        <strain evidence="2 3">SB9</strain>
    </source>
</reference>
<dbReference type="PANTHER" id="PTHR35340:SF5">
    <property type="entry name" value="ASST-DOMAIN-CONTAINING PROTEIN"/>
    <property type="match status" value="1"/>
</dbReference>
<dbReference type="Proteomes" id="UP000054387">
    <property type="component" value="Unassembled WGS sequence"/>
</dbReference>
<name>A0A0W1R985_9EURY</name>
<dbReference type="InterPro" id="IPR053143">
    <property type="entry name" value="Arylsulfate_ST"/>
</dbReference>